<proteinExistence type="predicted"/>
<protein>
    <submittedName>
        <fullName evidence="1">Uncharacterized protein</fullName>
    </submittedName>
</protein>
<reference evidence="1 2" key="1">
    <citation type="journal article" date="2024" name="BMC Biol.">
        <title>Comparative genomics of Ascetosporea gives new insight into the evolutionary basis for animal parasitism in Rhizaria.</title>
        <authorList>
            <person name="Hiltunen Thoren M."/>
            <person name="Onut-Brannstrom I."/>
            <person name="Alfjorden A."/>
            <person name="Peckova H."/>
            <person name="Swords F."/>
            <person name="Hooper C."/>
            <person name="Holzer A.S."/>
            <person name="Bass D."/>
            <person name="Burki F."/>
        </authorList>
    </citation>
    <scope>NUCLEOTIDE SEQUENCE [LARGE SCALE GENOMIC DNA]</scope>
    <source>
        <strain evidence="1">20-A016</strain>
    </source>
</reference>
<evidence type="ECO:0000313" key="1">
    <source>
        <dbReference type="EMBL" id="MES1923644.1"/>
    </source>
</evidence>
<dbReference type="EMBL" id="JBDODL010007406">
    <property type="protein sequence ID" value="MES1923644.1"/>
    <property type="molecule type" value="Genomic_DNA"/>
</dbReference>
<dbReference type="Proteomes" id="UP001439008">
    <property type="component" value="Unassembled WGS sequence"/>
</dbReference>
<accession>A0ABV2AVD9</accession>
<name>A0ABV2AVD9_9EUKA</name>
<sequence>MHLADVAIGTCEINYCVKARAFSYKGLPPIQKPPYFELPNNAFDDGDSSVERYQVGDDRKTWIVLTPQTLNETAKNQMSSAAILTFEMKMTVVMLSLVHWVSMRGI</sequence>
<comment type="caution">
    <text evidence="1">The sequence shown here is derived from an EMBL/GenBank/DDBJ whole genome shotgun (WGS) entry which is preliminary data.</text>
</comment>
<keyword evidence="2" id="KW-1185">Reference proteome</keyword>
<organism evidence="1 2">
    <name type="scientific">Bonamia ostreae</name>
    <dbReference type="NCBI Taxonomy" id="126728"/>
    <lineage>
        <taxon>Eukaryota</taxon>
        <taxon>Sar</taxon>
        <taxon>Rhizaria</taxon>
        <taxon>Endomyxa</taxon>
        <taxon>Ascetosporea</taxon>
        <taxon>Haplosporida</taxon>
        <taxon>Bonamia</taxon>
    </lineage>
</organism>
<gene>
    <name evidence="1" type="ORF">MHBO_005261</name>
</gene>
<evidence type="ECO:0000313" key="2">
    <source>
        <dbReference type="Proteomes" id="UP001439008"/>
    </source>
</evidence>